<dbReference type="Proteomes" id="UP000324104">
    <property type="component" value="Unassembled WGS sequence"/>
</dbReference>
<dbReference type="RefSeq" id="WP_149083133.1">
    <property type="nucleotide sequence ID" value="NZ_VTAW01000049.1"/>
</dbReference>
<reference evidence="1 2" key="1">
    <citation type="submission" date="2019-08" db="EMBL/GenBank/DDBJ databases">
        <title>Archaea genome.</title>
        <authorList>
            <person name="Kajale S."/>
            <person name="Shouche Y."/>
            <person name="Deshpande N."/>
            <person name="Sharma A."/>
        </authorList>
    </citation>
    <scope>NUCLEOTIDE SEQUENCE [LARGE SCALE GENOMIC DNA]</scope>
    <source>
        <strain evidence="1 2">ESP3B_9</strain>
    </source>
</reference>
<comment type="caution">
    <text evidence="1">The sequence shown here is derived from an EMBL/GenBank/DDBJ whole genome shotgun (WGS) entry which is preliminary data.</text>
</comment>
<name>A0A5D5AEW8_9EURY</name>
<keyword evidence="2" id="KW-1185">Reference proteome</keyword>
<proteinExistence type="predicted"/>
<sequence>MADRISSDHPAVRTVRATCTETTTGVRLDVPVDGRDAFPVDDVVRFVIDRDRLFGRVERALTGEELSIPGVYETPDVARDPSAGVDRLTAWVDDSSVRVGGSVLIDVIEPEFLYGLREPGETAYYDAVEPPSDSLSEIASNLEDS</sequence>
<evidence type="ECO:0000313" key="1">
    <source>
        <dbReference type="EMBL" id="TYT60348.1"/>
    </source>
</evidence>
<dbReference type="EMBL" id="VTAW01000049">
    <property type="protein sequence ID" value="TYT60348.1"/>
    <property type="molecule type" value="Genomic_DNA"/>
</dbReference>
<organism evidence="1 2">
    <name type="scientific">Natrialba swarupiae</name>
    <dbReference type="NCBI Taxonomy" id="2448032"/>
    <lineage>
        <taxon>Archaea</taxon>
        <taxon>Methanobacteriati</taxon>
        <taxon>Methanobacteriota</taxon>
        <taxon>Stenosarchaea group</taxon>
        <taxon>Halobacteria</taxon>
        <taxon>Halobacteriales</taxon>
        <taxon>Natrialbaceae</taxon>
        <taxon>Natrialba</taxon>
    </lineage>
</organism>
<evidence type="ECO:0000313" key="2">
    <source>
        <dbReference type="Proteomes" id="UP000324104"/>
    </source>
</evidence>
<dbReference type="InterPro" id="IPR055536">
    <property type="entry name" value="DUF7112"/>
</dbReference>
<accession>A0A5D5AEW8</accession>
<dbReference type="Pfam" id="PF23424">
    <property type="entry name" value="DUF7112"/>
    <property type="match status" value="1"/>
</dbReference>
<gene>
    <name evidence="1" type="ORF">FYC77_19360</name>
</gene>
<dbReference type="AlphaFoldDB" id="A0A5D5AEW8"/>
<protein>
    <submittedName>
        <fullName evidence="1">Uncharacterized protein</fullName>
    </submittedName>
</protein>